<dbReference type="Gramene" id="TraesCS6D02G058900.1">
    <property type="protein sequence ID" value="TraesCS6D02G058900.1"/>
    <property type="gene ID" value="TraesCS6D02G058900"/>
</dbReference>
<accession>A0A3B6Q9Y4</accession>
<reference evidence="2" key="1">
    <citation type="submission" date="2018-08" db="EMBL/GenBank/DDBJ databases">
        <authorList>
            <person name="Rossello M."/>
        </authorList>
    </citation>
    <scope>NUCLEOTIDE SEQUENCE [LARGE SCALE GENOMIC DNA]</scope>
    <source>
        <strain evidence="2">cv. Chinese Spring</strain>
    </source>
</reference>
<dbReference type="OrthoDB" id="10375218at2759"/>
<evidence type="ECO:0000313" key="3">
    <source>
        <dbReference type="Proteomes" id="UP000019116"/>
    </source>
</evidence>
<dbReference type="Gramene" id="TraesRN6D0100134800.1">
    <property type="protein sequence ID" value="TraesRN6D0100134800.1"/>
    <property type="gene ID" value="TraesRN6D0100134800"/>
</dbReference>
<dbReference type="Gramene" id="TraesNOR6D03G03699630.1">
    <property type="protein sequence ID" value="TraesNOR6D03G03699630.1"/>
    <property type="gene ID" value="TraesNOR6D03G03699630"/>
</dbReference>
<keyword evidence="3" id="KW-1185">Reference proteome</keyword>
<organism evidence="2">
    <name type="scientific">Triticum aestivum</name>
    <name type="common">Wheat</name>
    <dbReference type="NCBI Taxonomy" id="4565"/>
    <lineage>
        <taxon>Eukaryota</taxon>
        <taxon>Viridiplantae</taxon>
        <taxon>Streptophyta</taxon>
        <taxon>Embryophyta</taxon>
        <taxon>Tracheophyta</taxon>
        <taxon>Spermatophyta</taxon>
        <taxon>Magnoliopsida</taxon>
        <taxon>Liliopsida</taxon>
        <taxon>Poales</taxon>
        <taxon>Poaceae</taxon>
        <taxon>BOP clade</taxon>
        <taxon>Pooideae</taxon>
        <taxon>Triticodae</taxon>
        <taxon>Triticeae</taxon>
        <taxon>Triticinae</taxon>
        <taxon>Triticum</taxon>
    </lineage>
</organism>
<sequence>MAGMNLHRIASALVRFIGREIRRSARRHSAGVPRHWGLGNGRRGRRGRQDHPGPATAEQAEPSNPSAAVHHAYQAPPMPAFVAPPMDWAPAEAAAPFLGEEEFFDAAQVPPPPGIFFGNGMDAGVAFCPVHGYGPCPARDFCPVHGYGPCPPPPATLPPEPEVIDEPLAYPDLPTPTPADEDEEHFAPPGYGHVPAMMEWEVTPNEEEEQWLNSVVKPEPTTPAETDEPCATIPDLNTATGVKIEEAASSSKAPASPPPPPPASPQTPPPAARRILRRFAAALEQHRPGLRSGSWAPAGLHLPGYAAGGPSSS</sequence>
<feature type="region of interest" description="Disordered" evidence="1">
    <location>
        <begin position="24"/>
        <end position="68"/>
    </location>
</feature>
<dbReference type="OMA" id="GHVPAMM"/>
<name>A0A3B6Q9Y4_WHEAT</name>
<dbReference type="Proteomes" id="UP000019116">
    <property type="component" value="Chromosome 6D"/>
</dbReference>
<dbReference type="Gramene" id="TraesCS6D03G0120700.1">
    <property type="protein sequence ID" value="TraesCS6D03G0120700.1.CDS"/>
    <property type="gene ID" value="TraesCS6D03G0120700"/>
</dbReference>
<proteinExistence type="predicted"/>
<dbReference type="AlphaFoldDB" id="A0A3B6Q9Y4"/>
<reference evidence="2" key="2">
    <citation type="submission" date="2018-10" db="UniProtKB">
        <authorList>
            <consortium name="EnsemblPlants"/>
        </authorList>
    </citation>
    <scope>IDENTIFICATION</scope>
</reference>
<evidence type="ECO:0000313" key="2">
    <source>
        <dbReference type="EnsemblPlants" id="TraesCS6D02G058900.1"/>
    </source>
</evidence>
<protein>
    <submittedName>
        <fullName evidence="2">Uncharacterized protein</fullName>
    </submittedName>
</protein>
<feature type="region of interest" description="Disordered" evidence="1">
    <location>
        <begin position="218"/>
        <end position="313"/>
    </location>
</feature>
<dbReference type="EnsemblPlants" id="TraesCS6D02G058900.1">
    <property type="protein sequence ID" value="TraesCS6D02G058900.1"/>
    <property type="gene ID" value="TraesCS6D02G058900"/>
</dbReference>
<feature type="compositionally biased region" description="Pro residues" evidence="1">
    <location>
        <begin position="255"/>
        <end position="271"/>
    </location>
</feature>
<evidence type="ECO:0000256" key="1">
    <source>
        <dbReference type="SAM" id="MobiDB-lite"/>
    </source>
</evidence>
<feature type="compositionally biased region" description="Low complexity" evidence="1">
    <location>
        <begin position="218"/>
        <end position="232"/>
    </location>
</feature>